<accession>A0A3B1BRU8</accession>
<dbReference type="HAMAP" id="MF_00100_B">
    <property type="entry name" value="IF_2_B"/>
    <property type="match status" value="1"/>
</dbReference>
<keyword evidence="7" id="KW-0342">GTP-binding</keyword>
<dbReference type="InterPro" id="IPR004161">
    <property type="entry name" value="EFTu-like_2"/>
</dbReference>
<dbReference type="AlphaFoldDB" id="A0A3B1BRU8"/>
<dbReference type="InterPro" id="IPR053905">
    <property type="entry name" value="EF-G-like_DII"/>
</dbReference>
<dbReference type="InterPro" id="IPR009061">
    <property type="entry name" value="DNA-bd_dom_put_sf"/>
</dbReference>
<evidence type="ECO:0000256" key="6">
    <source>
        <dbReference type="ARBA" id="ARBA00022917"/>
    </source>
</evidence>
<dbReference type="SUPFAM" id="SSF52156">
    <property type="entry name" value="Initiation factor IF2/eIF5b, domain 3"/>
    <property type="match status" value="1"/>
</dbReference>
<feature type="region of interest" description="Disordered" evidence="8">
    <location>
        <begin position="55"/>
        <end position="246"/>
    </location>
</feature>
<feature type="compositionally biased region" description="Basic residues" evidence="8">
    <location>
        <begin position="229"/>
        <end position="239"/>
    </location>
</feature>
<dbReference type="FunFam" id="2.40.30.10:FF:000007">
    <property type="entry name" value="Translation initiation factor IF-2"/>
    <property type="match status" value="1"/>
</dbReference>
<dbReference type="InterPro" id="IPR015760">
    <property type="entry name" value="TIF_IF2"/>
</dbReference>
<dbReference type="CDD" id="cd03702">
    <property type="entry name" value="IF2_mtIF2_II"/>
    <property type="match status" value="1"/>
</dbReference>
<name>A0A3B1BRU8_9ZZZZ</name>
<dbReference type="FunFam" id="3.40.50.10050:FF:000001">
    <property type="entry name" value="Translation initiation factor IF-2"/>
    <property type="match status" value="1"/>
</dbReference>
<comment type="similarity">
    <text evidence="2">Belongs to the TRAFAC class translation factor GTPase superfamily. Classic translation factor GTPase family. IF-2 subfamily.</text>
</comment>
<dbReference type="Pfam" id="PF11987">
    <property type="entry name" value="IF-2"/>
    <property type="match status" value="1"/>
</dbReference>
<dbReference type="FunFam" id="3.40.50.300:FF:000019">
    <property type="entry name" value="Translation initiation factor IF-2"/>
    <property type="match status" value="1"/>
</dbReference>
<dbReference type="PROSITE" id="PS51722">
    <property type="entry name" value="G_TR_2"/>
    <property type="match status" value="1"/>
</dbReference>
<organism evidence="10">
    <name type="scientific">hydrothermal vent metagenome</name>
    <dbReference type="NCBI Taxonomy" id="652676"/>
    <lineage>
        <taxon>unclassified sequences</taxon>
        <taxon>metagenomes</taxon>
        <taxon>ecological metagenomes</taxon>
    </lineage>
</organism>
<dbReference type="InterPro" id="IPR027417">
    <property type="entry name" value="P-loop_NTPase"/>
</dbReference>
<evidence type="ECO:0000256" key="1">
    <source>
        <dbReference type="ARBA" id="ARBA00004496"/>
    </source>
</evidence>
<dbReference type="Pfam" id="PF00009">
    <property type="entry name" value="GTP_EFTU"/>
    <property type="match status" value="1"/>
</dbReference>
<dbReference type="InterPro" id="IPR013575">
    <property type="entry name" value="IF2_assoc_dom_bac"/>
</dbReference>
<feature type="compositionally biased region" description="Low complexity" evidence="8">
    <location>
        <begin position="181"/>
        <end position="196"/>
    </location>
</feature>
<dbReference type="GO" id="GO:0003743">
    <property type="term" value="F:translation initiation factor activity"/>
    <property type="evidence" value="ECO:0007669"/>
    <property type="project" value="UniProtKB-KW"/>
</dbReference>
<dbReference type="Pfam" id="PF04760">
    <property type="entry name" value="IF2_N"/>
    <property type="match status" value="2"/>
</dbReference>
<evidence type="ECO:0000256" key="4">
    <source>
        <dbReference type="ARBA" id="ARBA00022540"/>
    </source>
</evidence>
<comment type="subcellular location">
    <subcellularLocation>
        <location evidence="1">Cytoplasm</location>
    </subcellularLocation>
</comment>
<evidence type="ECO:0000256" key="5">
    <source>
        <dbReference type="ARBA" id="ARBA00022741"/>
    </source>
</evidence>
<keyword evidence="6" id="KW-0648">Protein biosynthesis</keyword>
<dbReference type="InterPro" id="IPR009000">
    <property type="entry name" value="Transl_B-barrel_sf"/>
</dbReference>
<dbReference type="InterPro" id="IPR036925">
    <property type="entry name" value="TIF_IF2_dom3_sf"/>
</dbReference>
<protein>
    <submittedName>
        <fullName evidence="10">Translation initiation factor 2</fullName>
    </submittedName>
</protein>
<dbReference type="PANTHER" id="PTHR43381">
    <property type="entry name" value="TRANSLATION INITIATION FACTOR IF-2-RELATED"/>
    <property type="match status" value="1"/>
</dbReference>
<evidence type="ECO:0000256" key="2">
    <source>
        <dbReference type="ARBA" id="ARBA00007733"/>
    </source>
</evidence>
<dbReference type="FunFam" id="2.40.30.10:FF:000008">
    <property type="entry name" value="Translation initiation factor IF-2"/>
    <property type="match status" value="1"/>
</dbReference>
<reference evidence="10" key="1">
    <citation type="submission" date="2018-06" db="EMBL/GenBank/DDBJ databases">
        <authorList>
            <person name="Zhirakovskaya E."/>
        </authorList>
    </citation>
    <scope>NUCLEOTIDE SEQUENCE</scope>
</reference>
<dbReference type="CDD" id="cd01887">
    <property type="entry name" value="IF2_eIF5B"/>
    <property type="match status" value="1"/>
</dbReference>
<dbReference type="Pfam" id="PF22042">
    <property type="entry name" value="EF-G_D2"/>
    <property type="match status" value="1"/>
</dbReference>
<proteinExistence type="inferred from homology"/>
<dbReference type="SUPFAM" id="SSF52540">
    <property type="entry name" value="P-loop containing nucleoside triphosphate hydrolases"/>
    <property type="match status" value="1"/>
</dbReference>
<dbReference type="InterPro" id="IPR000795">
    <property type="entry name" value="T_Tr_GTP-bd_dom"/>
</dbReference>
<keyword evidence="5" id="KW-0547">Nucleotide-binding</keyword>
<dbReference type="SUPFAM" id="SSF50447">
    <property type="entry name" value="Translation proteins"/>
    <property type="match status" value="2"/>
</dbReference>
<dbReference type="InterPro" id="IPR005225">
    <property type="entry name" value="Small_GTP-bd"/>
</dbReference>
<sequence>MADVTVTQFAEVVGISVDRLLTQLKEAGVSITDATASINDAEKMKLLSFLRNKHASDSANEPRMASPRKVTLNRKSTSELKQSAGHGKSKSVVVEVRKKRTYVKREDAQEDETAAAEKAKLEKEKLLAEQRQREDDEKRRQQEIEAKRLTEEDAEREKIRRLEEEKRQAEENKKVKESKKAAPATKAKPAAEPAADARSKHKKSAKHGPSDRDTRYGRKELHVTADKSGRRRKKPKRVARSAIATAGEHGFTRPTAPIVHEVSIPETISVGDLAQKMSVKAAEVIKVLMNMGSMVTINQVLDQETATLVVEDMGHTVKLLVEDELESSLIDESQEGDMVARAPVVTIMGHVDHGKTSLLDYIRESRVAAGESGGITQHIGAYHVHTDSGDITFLDTPGHAAFTAMRARGAKVTDIVILVVAADDGVMPQTREAIQHARSAEVPLIIAVNKIDKENADPDRVKNELSQEEVIPEDWGGDTMFVNVSAHTGEGVDALLEAVSLQAEVLELRAVADGPARGSVVESRLDKGRGPVATVLVQKGTLKKGDILLAGLEYGRVRAMLNDKGELVDRVGPSMPVEVLGLSGTPMAGDEATVVESERKAREVAMFRHSKSRDVKLARQQATKLENMFSQMESGAVSTLNILLKADVQGSTEAIADALNKLSTDEVKVKIVSSGVGGINESDVNLAVAAGAIVIGFNVRADAVAKRLIDEEGVDLHYYSVIYDLIDEVKAAMSGMLSPEIREQIIGLAEVRDVFRSPKLGAIAGCMVTEGVVKRHNPIRVLRDNVVIYEGELESLRRFKDDVNEVKQGMECGIGVKNYNDVKPGDQIEVFEMIEVQREL</sequence>
<dbReference type="GO" id="GO:0005525">
    <property type="term" value="F:GTP binding"/>
    <property type="evidence" value="ECO:0007669"/>
    <property type="project" value="UniProtKB-KW"/>
</dbReference>
<dbReference type="CDD" id="cd03692">
    <property type="entry name" value="mtIF2_IVc"/>
    <property type="match status" value="1"/>
</dbReference>
<keyword evidence="3" id="KW-0963">Cytoplasm</keyword>
<dbReference type="Gene3D" id="3.40.50.10050">
    <property type="entry name" value="Translation initiation factor IF- 2, domain 3"/>
    <property type="match status" value="1"/>
</dbReference>
<dbReference type="Pfam" id="PF03144">
    <property type="entry name" value="GTP_EFTU_D2"/>
    <property type="match status" value="1"/>
</dbReference>
<gene>
    <name evidence="10" type="ORF">MNBD_GAMMA24-2127</name>
</gene>
<evidence type="ECO:0000313" key="10">
    <source>
        <dbReference type="EMBL" id="VAX13390.1"/>
    </source>
</evidence>
<dbReference type="CDD" id="cd22249">
    <property type="entry name" value="UDM1_RNF168_RNF169-like"/>
    <property type="match status" value="1"/>
</dbReference>
<feature type="compositionally biased region" description="Basic and acidic residues" evidence="8">
    <location>
        <begin position="115"/>
        <end position="180"/>
    </location>
</feature>
<evidence type="ECO:0000256" key="7">
    <source>
        <dbReference type="ARBA" id="ARBA00023134"/>
    </source>
</evidence>
<dbReference type="Gene3D" id="2.40.30.10">
    <property type="entry name" value="Translation factors"/>
    <property type="match status" value="2"/>
</dbReference>
<dbReference type="GO" id="GO:0003924">
    <property type="term" value="F:GTPase activity"/>
    <property type="evidence" value="ECO:0007669"/>
    <property type="project" value="InterPro"/>
</dbReference>
<feature type="compositionally biased region" description="Basic and acidic residues" evidence="8">
    <location>
        <begin position="208"/>
        <end position="228"/>
    </location>
</feature>
<dbReference type="InterPro" id="IPR006847">
    <property type="entry name" value="IF2_N"/>
</dbReference>
<dbReference type="PROSITE" id="PS01176">
    <property type="entry name" value="IF2"/>
    <property type="match status" value="1"/>
</dbReference>
<keyword evidence="4 10" id="KW-0396">Initiation factor</keyword>
<dbReference type="PANTHER" id="PTHR43381:SF5">
    <property type="entry name" value="TR-TYPE G DOMAIN-CONTAINING PROTEIN"/>
    <property type="match status" value="1"/>
</dbReference>
<dbReference type="InterPro" id="IPR044145">
    <property type="entry name" value="IF2_II"/>
</dbReference>
<evidence type="ECO:0000256" key="3">
    <source>
        <dbReference type="ARBA" id="ARBA00022490"/>
    </source>
</evidence>
<evidence type="ECO:0000256" key="8">
    <source>
        <dbReference type="SAM" id="MobiDB-lite"/>
    </source>
</evidence>
<dbReference type="EMBL" id="UOFZ01000113">
    <property type="protein sequence ID" value="VAX13390.1"/>
    <property type="molecule type" value="Genomic_DNA"/>
</dbReference>
<evidence type="ECO:0000259" key="9">
    <source>
        <dbReference type="PROSITE" id="PS51722"/>
    </source>
</evidence>
<dbReference type="InterPro" id="IPR000178">
    <property type="entry name" value="TF_IF2_bacterial-like"/>
</dbReference>
<dbReference type="NCBIfam" id="TIGR00231">
    <property type="entry name" value="small_GTP"/>
    <property type="match status" value="1"/>
</dbReference>
<dbReference type="Gene3D" id="3.30.56.50">
    <property type="entry name" value="Putative DNA-binding domain, N-terminal subdomain of bacterial translation initiation factor IF2"/>
    <property type="match status" value="1"/>
</dbReference>
<feature type="domain" description="Tr-type G" evidence="9">
    <location>
        <begin position="340"/>
        <end position="507"/>
    </location>
</feature>
<dbReference type="SUPFAM" id="SSF46955">
    <property type="entry name" value="Putative DNA-binding domain"/>
    <property type="match status" value="1"/>
</dbReference>
<dbReference type="GO" id="GO:0005829">
    <property type="term" value="C:cytosol"/>
    <property type="evidence" value="ECO:0007669"/>
    <property type="project" value="TreeGrafter"/>
</dbReference>
<dbReference type="Pfam" id="PF08364">
    <property type="entry name" value="IF2_assoc"/>
    <property type="match status" value="1"/>
</dbReference>
<dbReference type="Gene3D" id="3.40.50.300">
    <property type="entry name" value="P-loop containing nucleotide triphosphate hydrolases"/>
    <property type="match status" value="1"/>
</dbReference>
<dbReference type="InterPro" id="IPR023115">
    <property type="entry name" value="TIF_IF2_dom3"/>
</dbReference>
<dbReference type="NCBIfam" id="TIGR00487">
    <property type="entry name" value="IF-2"/>
    <property type="match status" value="1"/>
</dbReference>